<evidence type="ECO:0000256" key="2">
    <source>
        <dbReference type="ARBA" id="ARBA00022692"/>
    </source>
</evidence>
<dbReference type="HOGENOM" id="CLU_036503_0_1_1"/>
<organism evidence="8 9">
    <name type="scientific">Serendipita indica (strain DSM 11827)</name>
    <name type="common">Root endophyte fungus</name>
    <name type="synonym">Piriformospora indica</name>
    <dbReference type="NCBI Taxonomy" id="1109443"/>
    <lineage>
        <taxon>Eukaryota</taxon>
        <taxon>Fungi</taxon>
        <taxon>Dikarya</taxon>
        <taxon>Basidiomycota</taxon>
        <taxon>Agaricomycotina</taxon>
        <taxon>Agaricomycetes</taxon>
        <taxon>Sebacinales</taxon>
        <taxon>Serendipitaceae</taxon>
        <taxon>Serendipita</taxon>
    </lineage>
</organism>
<keyword evidence="2 7" id="KW-0812">Transmembrane</keyword>
<comment type="similarity">
    <text evidence="1">Belongs to the TMEM53 family.</text>
</comment>
<dbReference type="PANTHER" id="PTHR12265:SF30">
    <property type="entry name" value="TRANSMEMBRANE PROTEIN 53"/>
    <property type="match status" value="1"/>
</dbReference>
<evidence type="ECO:0000256" key="7">
    <source>
        <dbReference type="SAM" id="Phobius"/>
    </source>
</evidence>
<dbReference type="Pfam" id="PF05705">
    <property type="entry name" value="DUF829"/>
    <property type="match status" value="1"/>
</dbReference>
<evidence type="ECO:0000256" key="6">
    <source>
        <dbReference type="ARBA" id="ARBA00034303"/>
    </source>
</evidence>
<dbReference type="GO" id="GO:0005640">
    <property type="term" value="C:nuclear outer membrane"/>
    <property type="evidence" value="ECO:0007669"/>
    <property type="project" value="UniProtKB-SubCell"/>
</dbReference>
<comment type="subcellular location">
    <subcellularLocation>
        <location evidence="6">Nucleus outer membrane</location>
        <topology evidence="6">Single-pass membrane protein</topology>
    </subcellularLocation>
</comment>
<dbReference type="SUPFAM" id="SSF53474">
    <property type="entry name" value="alpha/beta-Hydrolases"/>
    <property type="match status" value="1"/>
</dbReference>
<evidence type="ECO:0000313" key="9">
    <source>
        <dbReference type="Proteomes" id="UP000007148"/>
    </source>
</evidence>
<sequence length="289" mass="32413">MSASKELSPAEKYGLQKIAPGIWFVQGNESARPVDSTDPSLILIFGWMDGKLAHVAKFSAGYRVMFPYSNQIVVQSRADLFILPKFVLRNRLRPILPLLRNLGVVGSAPTKHRILVHALSNGGACQLNYLSQILKKEATNVITSAMVLDSTPGGDDIRSAIYVFNHTIANPILRWVFLFAIGIVQAVAVLLRLVPVRMHDIIRKAICSPNWLPWTNKTTPFLYVYSKTDRSVPYKQVQAHTEKAETMGQDVTRLVFDDSPHVAHMRSDPERYWTAVQALWNKALLVSVH</sequence>
<dbReference type="InParanoid" id="G4TU69"/>
<dbReference type="AlphaFoldDB" id="G4TU69"/>
<dbReference type="InterPro" id="IPR008547">
    <property type="entry name" value="DUF829_TMEM53"/>
</dbReference>
<gene>
    <name evidence="8" type="ORF">PIIN_08832</name>
</gene>
<dbReference type="OrthoDB" id="77878at2759"/>
<protein>
    <submittedName>
        <fullName evidence="8">Uncharacterized protein</fullName>
    </submittedName>
</protein>
<dbReference type="EMBL" id="CAFZ01000365">
    <property type="protein sequence ID" value="CCA74862.1"/>
    <property type="molecule type" value="Genomic_DNA"/>
</dbReference>
<accession>G4TU69</accession>
<evidence type="ECO:0000313" key="8">
    <source>
        <dbReference type="EMBL" id="CCA74862.1"/>
    </source>
</evidence>
<keyword evidence="3 7" id="KW-1133">Transmembrane helix</keyword>
<dbReference type="PANTHER" id="PTHR12265">
    <property type="entry name" value="TRANSMEMBRANE PROTEIN 53"/>
    <property type="match status" value="1"/>
</dbReference>
<evidence type="ECO:0000256" key="1">
    <source>
        <dbReference type="ARBA" id="ARBA00007387"/>
    </source>
</evidence>
<evidence type="ECO:0000256" key="5">
    <source>
        <dbReference type="ARBA" id="ARBA00023242"/>
    </source>
</evidence>
<reference evidence="8 9" key="1">
    <citation type="journal article" date="2011" name="PLoS Pathog.">
        <title>Endophytic Life Strategies Decoded by Genome and Transcriptome Analyses of the Mutualistic Root Symbiont Piriformospora indica.</title>
        <authorList>
            <person name="Zuccaro A."/>
            <person name="Lahrmann U."/>
            <person name="Guldener U."/>
            <person name="Langen G."/>
            <person name="Pfiffi S."/>
            <person name="Biedenkopf D."/>
            <person name="Wong P."/>
            <person name="Samans B."/>
            <person name="Grimm C."/>
            <person name="Basiewicz M."/>
            <person name="Murat C."/>
            <person name="Martin F."/>
            <person name="Kogel K.H."/>
        </authorList>
    </citation>
    <scope>NUCLEOTIDE SEQUENCE [LARGE SCALE GENOMIC DNA]</scope>
    <source>
        <strain evidence="8 9">DSM 11827</strain>
    </source>
</reference>
<comment type="caution">
    <text evidence="8">The sequence shown here is derived from an EMBL/GenBank/DDBJ whole genome shotgun (WGS) entry which is preliminary data.</text>
</comment>
<proteinExistence type="inferred from homology"/>
<keyword evidence="5" id="KW-0539">Nucleus</keyword>
<evidence type="ECO:0000256" key="4">
    <source>
        <dbReference type="ARBA" id="ARBA00023136"/>
    </source>
</evidence>
<dbReference type="OMA" id="DAFEEHW"/>
<dbReference type="InterPro" id="IPR029058">
    <property type="entry name" value="AB_hydrolase_fold"/>
</dbReference>
<name>G4TU69_SERID</name>
<dbReference type="eggNOG" id="ENOG502SJWV">
    <property type="taxonomic scope" value="Eukaryota"/>
</dbReference>
<dbReference type="Gene3D" id="3.40.50.1820">
    <property type="entry name" value="alpha/beta hydrolase"/>
    <property type="match status" value="1"/>
</dbReference>
<keyword evidence="9" id="KW-1185">Reference proteome</keyword>
<evidence type="ECO:0000256" key="3">
    <source>
        <dbReference type="ARBA" id="ARBA00022989"/>
    </source>
</evidence>
<feature type="transmembrane region" description="Helical" evidence="7">
    <location>
        <begin position="172"/>
        <end position="194"/>
    </location>
</feature>
<keyword evidence="4 7" id="KW-0472">Membrane</keyword>
<dbReference type="Proteomes" id="UP000007148">
    <property type="component" value="Unassembled WGS sequence"/>
</dbReference>